<evidence type="ECO:0000313" key="3">
    <source>
        <dbReference type="Proteomes" id="UP001141327"/>
    </source>
</evidence>
<proteinExistence type="predicted"/>
<evidence type="ECO:0000256" key="1">
    <source>
        <dbReference type="SAM" id="Phobius"/>
    </source>
</evidence>
<sequence>MKLARWALLLLPFLYHVPIMPVYIHLPTWFHTSPLGQQVYDVVQIRYVHHVLHDDILLHRDNNIQLSFLFVVSF</sequence>
<keyword evidence="1" id="KW-1133">Transmembrane helix</keyword>
<keyword evidence="1" id="KW-0472">Membrane</keyword>
<gene>
    <name evidence="2" type="ORF">PAPYR_10797</name>
</gene>
<comment type="caution">
    <text evidence="2">The sequence shown here is derived from an EMBL/GenBank/DDBJ whole genome shotgun (WGS) entry which is preliminary data.</text>
</comment>
<dbReference type="Proteomes" id="UP001141327">
    <property type="component" value="Unassembled WGS sequence"/>
</dbReference>
<evidence type="ECO:0008006" key="4">
    <source>
        <dbReference type="Google" id="ProtNLM"/>
    </source>
</evidence>
<name>A0ABQ8UAW1_9EUKA</name>
<keyword evidence="3" id="KW-1185">Reference proteome</keyword>
<accession>A0ABQ8UAW1</accession>
<dbReference type="EMBL" id="JAPMOS010000153">
    <property type="protein sequence ID" value="KAJ4454490.1"/>
    <property type="molecule type" value="Genomic_DNA"/>
</dbReference>
<protein>
    <recommendedName>
        <fullName evidence="4">Secreted protein</fullName>
    </recommendedName>
</protein>
<organism evidence="2 3">
    <name type="scientific">Paratrimastix pyriformis</name>
    <dbReference type="NCBI Taxonomy" id="342808"/>
    <lineage>
        <taxon>Eukaryota</taxon>
        <taxon>Metamonada</taxon>
        <taxon>Preaxostyla</taxon>
        <taxon>Paratrimastigidae</taxon>
        <taxon>Paratrimastix</taxon>
    </lineage>
</organism>
<feature type="transmembrane region" description="Helical" evidence="1">
    <location>
        <begin position="7"/>
        <end position="26"/>
    </location>
</feature>
<reference evidence="2" key="1">
    <citation type="journal article" date="2022" name="bioRxiv">
        <title>Genomics of Preaxostyla Flagellates Illuminates Evolutionary Transitions and the Path Towards Mitochondrial Loss.</title>
        <authorList>
            <person name="Novak L.V.F."/>
            <person name="Treitli S.C."/>
            <person name="Pyrih J."/>
            <person name="Halakuc P."/>
            <person name="Pipaliya S.V."/>
            <person name="Vacek V."/>
            <person name="Brzon O."/>
            <person name="Soukal P."/>
            <person name="Eme L."/>
            <person name="Dacks J.B."/>
            <person name="Karnkowska A."/>
            <person name="Elias M."/>
            <person name="Hampl V."/>
        </authorList>
    </citation>
    <scope>NUCLEOTIDE SEQUENCE</scope>
    <source>
        <strain evidence="2">RCP-MX</strain>
    </source>
</reference>
<evidence type="ECO:0000313" key="2">
    <source>
        <dbReference type="EMBL" id="KAJ4454490.1"/>
    </source>
</evidence>
<keyword evidence="1" id="KW-0812">Transmembrane</keyword>